<comment type="caution">
    <text evidence="2">The sequence shown here is derived from an EMBL/GenBank/DDBJ whole genome shotgun (WGS) entry which is preliminary data.</text>
</comment>
<dbReference type="EMBL" id="JAAAHW010003918">
    <property type="protein sequence ID" value="KAF9980039.1"/>
    <property type="molecule type" value="Genomic_DNA"/>
</dbReference>
<name>A0A9P6JNS6_9FUNG</name>
<dbReference type="OrthoDB" id="2449989at2759"/>
<dbReference type="Proteomes" id="UP000749646">
    <property type="component" value="Unassembled WGS sequence"/>
</dbReference>
<keyword evidence="3" id="KW-1185">Reference proteome</keyword>
<feature type="region of interest" description="Disordered" evidence="1">
    <location>
        <begin position="1"/>
        <end position="24"/>
    </location>
</feature>
<protein>
    <submittedName>
        <fullName evidence="2">Uncharacterized protein</fullName>
    </submittedName>
</protein>
<evidence type="ECO:0000256" key="1">
    <source>
        <dbReference type="SAM" id="MobiDB-lite"/>
    </source>
</evidence>
<feature type="compositionally biased region" description="Basic and acidic residues" evidence="1">
    <location>
        <begin position="7"/>
        <end position="18"/>
    </location>
</feature>
<organism evidence="2 3">
    <name type="scientific">Modicella reniformis</name>
    <dbReference type="NCBI Taxonomy" id="1440133"/>
    <lineage>
        <taxon>Eukaryota</taxon>
        <taxon>Fungi</taxon>
        <taxon>Fungi incertae sedis</taxon>
        <taxon>Mucoromycota</taxon>
        <taxon>Mortierellomycotina</taxon>
        <taxon>Mortierellomycetes</taxon>
        <taxon>Mortierellales</taxon>
        <taxon>Mortierellaceae</taxon>
        <taxon>Modicella</taxon>
    </lineage>
</organism>
<dbReference type="AlphaFoldDB" id="A0A9P6JNS6"/>
<reference evidence="2" key="1">
    <citation type="journal article" date="2020" name="Fungal Divers.">
        <title>Resolving the Mortierellaceae phylogeny through synthesis of multi-gene phylogenetics and phylogenomics.</title>
        <authorList>
            <person name="Vandepol N."/>
            <person name="Liber J."/>
            <person name="Desiro A."/>
            <person name="Na H."/>
            <person name="Kennedy M."/>
            <person name="Barry K."/>
            <person name="Grigoriev I.V."/>
            <person name="Miller A.N."/>
            <person name="O'Donnell K."/>
            <person name="Stajich J.E."/>
            <person name="Bonito G."/>
        </authorList>
    </citation>
    <scope>NUCLEOTIDE SEQUENCE</scope>
    <source>
        <strain evidence="2">MES-2147</strain>
    </source>
</reference>
<evidence type="ECO:0000313" key="2">
    <source>
        <dbReference type="EMBL" id="KAF9980039.1"/>
    </source>
</evidence>
<gene>
    <name evidence="2" type="ORF">BGZ65_005635</name>
</gene>
<sequence length="179" mass="20128">MRALTAAKDKLRATEKPQKSSPRHCMEQAAQFLAIDFEFSEEELTNMFVSGRLGKMTRKQNVNVVKTLRREVLDQDAGDGNEGEDEQIVVNDEDDSGAVVSDDGVVQVSSKKKKELRMCTATLAQLLRPDMRAQQPRIEHLLEDKQADLSNFMDELSIATLKTTLEQQGYSTAYNTPFD</sequence>
<evidence type="ECO:0000313" key="3">
    <source>
        <dbReference type="Proteomes" id="UP000749646"/>
    </source>
</evidence>
<proteinExistence type="predicted"/>
<accession>A0A9P6JNS6</accession>